<sequence>MTLTRKIALGISLTATALAGAAYAEQSARQDRRDAPVTRAEAQAKAQEHFARMDVNKDGKVDQADRAARRAAMFDRIDTDKNGQISRAEFDGAHQRGPQAAGAPGERGPGMRGHGGPGRGHWGHRGSGRAGGFGPGADADKNGAVTQAEFTQAALTRFDRTDANKDGTVTKEERQAARQALRDQAREQWQNRAGAPATPKAN</sequence>
<feature type="domain" description="EF-hand" evidence="3">
    <location>
        <begin position="65"/>
        <end position="100"/>
    </location>
</feature>
<dbReference type="InterPro" id="IPR018247">
    <property type="entry name" value="EF_Hand_1_Ca_BS"/>
</dbReference>
<feature type="region of interest" description="Disordered" evidence="1">
    <location>
        <begin position="90"/>
        <end position="202"/>
    </location>
</feature>
<proteinExistence type="predicted"/>
<feature type="compositionally biased region" description="Basic and acidic residues" evidence="1">
    <location>
        <begin position="157"/>
        <end position="186"/>
    </location>
</feature>
<dbReference type="InterPro" id="IPR002048">
    <property type="entry name" value="EF_hand_dom"/>
</dbReference>
<evidence type="ECO:0000313" key="5">
    <source>
        <dbReference type="Proteomes" id="UP001361239"/>
    </source>
</evidence>
<dbReference type="Pfam" id="PF13202">
    <property type="entry name" value="EF-hand_5"/>
    <property type="match status" value="3"/>
</dbReference>
<organism evidence="4 5">
    <name type="scientific">Novosphingobium anseongense</name>
    <dbReference type="NCBI Taxonomy" id="3133436"/>
    <lineage>
        <taxon>Bacteria</taxon>
        <taxon>Pseudomonadati</taxon>
        <taxon>Pseudomonadota</taxon>
        <taxon>Alphaproteobacteria</taxon>
        <taxon>Sphingomonadales</taxon>
        <taxon>Sphingomonadaceae</taxon>
        <taxon>Novosphingobium</taxon>
    </lineage>
</organism>
<dbReference type="SUPFAM" id="SSF47473">
    <property type="entry name" value="EF-hand"/>
    <property type="match status" value="2"/>
</dbReference>
<keyword evidence="5" id="KW-1185">Reference proteome</keyword>
<evidence type="ECO:0000259" key="3">
    <source>
        <dbReference type="PROSITE" id="PS50222"/>
    </source>
</evidence>
<keyword evidence="2" id="KW-0732">Signal</keyword>
<feature type="region of interest" description="Disordered" evidence="1">
    <location>
        <begin position="26"/>
        <end position="62"/>
    </location>
</feature>
<dbReference type="Gene3D" id="1.10.238.10">
    <property type="entry name" value="EF-hand"/>
    <property type="match status" value="2"/>
</dbReference>
<dbReference type="RefSeq" id="WP_339587129.1">
    <property type="nucleotide sequence ID" value="NZ_JBBHJZ010000002.1"/>
</dbReference>
<evidence type="ECO:0000256" key="2">
    <source>
        <dbReference type="SAM" id="SignalP"/>
    </source>
</evidence>
<dbReference type="PROSITE" id="PS50222">
    <property type="entry name" value="EF_HAND_2"/>
    <property type="match status" value="1"/>
</dbReference>
<gene>
    <name evidence="4" type="ORF">WG901_11080</name>
</gene>
<reference evidence="4 5" key="1">
    <citation type="submission" date="2024-03" db="EMBL/GenBank/DDBJ databases">
        <authorList>
            <person name="Jo J.-H."/>
        </authorList>
    </citation>
    <scope>NUCLEOTIDE SEQUENCE [LARGE SCALE GENOMIC DNA]</scope>
    <source>
        <strain evidence="4 5">PS1R-30</strain>
    </source>
</reference>
<dbReference type="InterPro" id="IPR011992">
    <property type="entry name" value="EF-hand-dom_pair"/>
</dbReference>
<feature type="signal peptide" evidence="2">
    <location>
        <begin position="1"/>
        <end position="24"/>
    </location>
</feature>
<dbReference type="PROSITE" id="PS00018">
    <property type="entry name" value="EF_HAND_1"/>
    <property type="match status" value="1"/>
</dbReference>
<feature type="compositionally biased region" description="Basic and acidic residues" evidence="1">
    <location>
        <begin position="46"/>
        <end position="62"/>
    </location>
</feature>
<feature type="compositionally biased region" description="Polar residues" evidence="1">
    <location>
        <begin position="144"/>
        <end position="154"/>
    </location>
</feature>
<dbReference type="EMBL" id="JBBHJZ010000002">
    <property type="protein sequence ID" value="MEJ5977181.1"/>
    <property type="molecule type" value="Genomic_DNA"/>
</dbReference>
<dbReference type="Proteomes" id="UP001361239">
    <property type="component" value="Unassembled WGS sequence"/>
</dbReference>
<comment type="caution">
    <text evidence="4">The sequence shown here is derived from an EMBL/GenBank/DDBJ whole genome shotgun (WGS) entry which is preliminary data.</text>
</comment>
<feature type="compositionally biased region" description="Gly residues" evidence="1">
    <location>
        <begin position="105"/>
        <end position="120"/>
    </location>
</feature>
<feature type="chain" id="PRO_5046002373" evidence="2">
    <location>
        <begin position="25"/>
        <end position="202"/>
    </location>
</feature>
<name>A0ABU8RWV6_9SPHN</name>
<evidence type="ECO:0000313" key="4">
    <source>
        <dbReference type="EMBL" id="MEJ5977181.1"/>
    </source>
</evidence>
<accession>A0ABU8RWV6</accession>
<protein>
    <submittedName>
        <fullName evidence="4">EF-hand domain-containing protein</fullName>
    </submittedName>
</protein>
<evidence type="ECO:0000256" key="1">
    <source>
        <dbReference type="SAM" id="MobiDB-lite"/>
    </source>
</evidence>